<dbReference type="GO" id="GO:2001295">
    <property type="term" value="P:malonyl-CoA biosynthetic process"/>
    <property type="evidence" value="ECO:0007669"/>
    <property type="project" value="UniProtKB-UniPathway"/>
</dbReference>
<dbReference type="InterPro" id="IPR005482">
    <property type="entry name" value="Biotin_COase_C"/>
</dbReference>
<comment type="catalytic activity">
    <reaction evidence="11 13">
        <text>N(6)-biotinyl-L-lysyl-[protein] + hydrogencarbonate + ATP = N(6)-carboxybiotinyl-L-lysyl-[protein] + ADP + phosphate + H(+)</text>
        <dbReference type="Rhea" id="RHEA:13501"/>
        <dbReference type="Rhea" id="RHEA-COMP:10505"/>
        <dbReference type="Rhea" id="RHEA-COMP:10506"/>
        <dbReference type="ChEBI" id="CHEBI:15378"/>
        <dbReference type="ChEBI" id="CHEBI:17544"/>
        <dbReference type="ChEBI" id="CHEBI:30616"/>
        <dbReference type="ChEBI" id="CHEBI:43474"/>
        <dbReference type="ChEBI" id="CHEBI:83144"/>
        <dbReference type="ChEBI" id="CHEBI:83145"/>
        <dbReference type="ChEBI" id="CHEBI:456216"/>
        <dbReference type="EC" id="6.3.4.14"/>
    </reaction>
</comment>
<dbReference type="Gene3D" id="3.30.470.20">
    <property type="entry name" value="ATP-grasp fold, B domain"/>
    <property type="match status" value="1"/>
</dbReference>
<evidence type="ECO:0000313" key="18">
    <source>
        <dbReference type="EMBL" id="RGI88004.1"/>
    </source>
</evidence>
<dbReference type="Proteomes" id="UP000095390">
    <property type="component" value="Unassembled WGS sequence"/>
</dbReference>
<dbReference type="EMBL" id="QSOE01000039">
    <property type="protein sequence ID" value="RGI88004.1"/>
    <property type="molecule type" value="Genomic_DNA"/>
</dbReference>
<dbReference type="SMART" id="SM00878">
    <property type="entry name" value="Biotin_carb_C"/>
    <property type="match status" value="1"/>
</dbReference>
<comment type="pathway">
    <text evidence="2 13">Lipid metabolism; malonyl-CoA biosynthesis; malonyl-CoA from acetyl-CoA: step 1/1.</text>
</comment>
<dbReference type="PROSITE" id="PS50979">
    <property type="entry name" value="BC"/>
    <property type="match status" value="1"/>
</dbReference>
<dbReference type="InterPro" id="IPR051602">
    <property type="entry name" value="ACC_Biotin_Carboxylase"/>
</dbReference>
<dbReference type="Proteomes" id="UP000286561">
    <property type="component" value="Unassembled WGS sequence"/>
</dbReference>
<name>A0A174KSA3_9FIRM</name>
<keyword evidence="5 13" id="KW-0436">Ligase</keyword>
<dbReference type="Pfam" id="PF00289">
    <property type="entry name" value="Biotin_carb_N"/>
    <property type="match status" value="1"/>
</dbReference>
<evidence type="ECO:0000313" key="23">
    <source>
        <dbReference type="Proteomes" id="UP000262524"/>
    </source>
</evidence>
<dbReference type="Pfam" id="PF02785">
    <property type="entry name" value="Biotin_carb_C"/>
    <property type="match status" value="1"/>
</dbReference>
<dbReference type="EMBL" id="CYYC01000020">
    <property type="protein sequence ID" value="CUN03768.1"/>
    <property type="molecule type" value="Genomic_DNA"/>
</dbReference>
<comment type="subunit">
    <text evidence="3 13">Acetyl-CoA carboxylase is a heterohexamer of biotin carboxyl carrier protein, biotin carboxylase and the two subunits of carboxyl transferase in a 2:2 complex.</text>
</comment>
<evidence type="ECO:0000313" key="19">
    <source>
        <dbReference type="EMBL" id="RGZ82415.1"/>
    </source>
</evidence>
<evidence type="ECO:0000313" key="22">
    <source>
        <dbReference type="Proteomes" id="UP000095679"/>
    </source>
</evidence>
<dbReference type="PANTHER" id="PTHR48095">
    <property type="entry name" value="PYRUVATE CARBOXYLASE SUBUNIT A"/>
    <property type="match status" value="1"/>
</dbReference>
<dbReference type="FunFam" id="3.30.470.20:FF:000028">
    <property type="entry name" value="Methylcrotonoyl-CoA carboxylase subunit alpha, mitochondrial"/>
    <property type="match status" value="1"/>
</dbReference>
<evidence type="ECO:0000256" key="13">
    <source>
        <dbReference type="RuleBase" id="RU365063"/>
    </source>
</evidence>
<sequence length="454" mass="50433">MIRKILIANRGEIAIRIIRACREMGIETVAVYSEADREALHTQLADEAVCIGPAAAKDSYLNMEQIISATMITGADAIHPGFGFLSENSQFAKLCEACHITFIGPDSDIIARLGNKAVARQTMVDAGVPVIPGCQKALTDVKEALEIAKGIGFPVIVKAVLGGGGKGMRVAYNEDEFENAFLMAQKESGLAFGDESMYLEHFVENPRHIEFQILADNYGNVIHLGERDCSVQRNHQKVIEESPSAVVDEELREKMGQAAVLAAKAAGYKNAGTIEFLLEKDKSFYFMEMNTRIQVEHPVTEWVTGIDLIKAQIRIADGEKLKWKQEDIQITGHAIECRINAEDPSKNFRPCPGRITDMYLPGGKGVRIDSAIYSGCEVSPYYDSMITKLIVFAATRKEAIAKMHRALGEVIIEGITTNIDFLYEIMERPDYQEGDFTIQYLEKVLEERSQEIKK</sequence>
<evidence type="ECO:0000259" key="15">
    <source>
        <dbReference type="PROSITE" id="PS50979"/>
    </source>
</evidence>
<dbReference type="Proteomes" id="UP000283497">
    <property type="component" value="Unassembled WGS sequence"/>
</dbReference>
<evidence type="ECO:0000313" key="16">
    <source>
        <dbReference type="EMBL" id="CUN03768.1"/>
    </source>
</evidence>
<feature type="domain" description="Biotin carboxylation" evidence="15">
    <location>
        <begin position="1"/>
        <end position="446"/>
    </location>
</feature>
<evidence type="ECO:0000256" key="10">
    <source>
        <dbReference type="ARBA" id="ARBA00023267"/>
    </source>
</evidence>
<evidence type="ECO:0000259" key="14">
    <source>
        <dbReference type="PROSITE" id="PS50975"/>
    </source>
</evidence>
<keyword evidence="13" id="KW-0444">Lipid biosynthesis</keyword>
<dbReference type="NCBIfam" id="NF006367">
    <property type="entry name" value="PRK08591.1"/>
    <property type="match status" value="1"/>
</dbReference>
<dbReference type="Proteomes" id="UP000262524">
    <property type="component" value="Unassembled WGS sequence"/>
</dbReference>
<evidence type="ECO:0000256" key="11">
    <source>
        <dbReference type="ARBA" id="ARBA00048600"/>
    </source>
</evidence>
<keyword evidence="6" id="KW-0479">Metal-binding</keyword>
<dbReference type="EMBL" id="QRNJ01000091">
    <property type="protein sequence ID" value="RHK33436.1"/>
    <property type="molecule type" value="Genomic_DNA"/>
</dbReference>
<dbReference type="InterPro" id="IPR011761">
    <property type="entry name" value="ATP-grasp"/>
</dbReference>
<keyword evidence="8 12" id="KW-0067">ATP-binding</keyword>
<keyword evidence="13" id="KW-0443">Lipid metabolism</keyword>
<evidence type="ECO:0000256" key="2">
    <source>
        <dbReference type="ARBA" id="ARBA00004956"/>
    </source>
</evidence>
<dbReference type="AlphaFoldDB" id="A0A174KSA3"/>
<dbReference type="EMBL" id="CYZL01000044">
    <property type="protein sequence ID" value="CUP12907.1"/>
    <property type="molecule type" value="Genomic_DNA"/>
</dbReference>
<dbReference type="PROSITE" id="PS50975">
    <property type="entry name" value="ATP_GRASP"/>
    <property type="match status" value="1"/>
</dbReference>
<keyword evidence="9" id="KW-0460">Magnesium</keyword>
<dbReference type="InterPro" id="IPR011764">
    <property type="entry name" value="Biotin_carboxylation_dom"/>
</dbReference>
<comment type="function">
    <text evidence="1 13">This protein is a component of the acetyl coenzyme A carboxylase complex; first, biotin carboxylase catalyzes the carboxylation of the carrier protein and then the transcarboxylase transfers the carboxyl group to form malonyl-CoA.</text>
</comment>
<evidence type="ECO:0000256" key="5">
    <source>
        <dbReference type="ARBA" id="ARBA00022598"/>
    </source>
</evidence>
<reference evidence="21 22" key="1">
    <citation type="submission" date="2015-09" db="EMBL/GenBank/DDBJ databases">
        <authorList>
            <consortium name="Pathogen Informatics"/>
        </authorList>
    </citation>
    <scope>NUCLEOTIDE SEQUENCE [LARGE SCALE GENOMIC DNA]</scope>
    <source>
        <strain evidence="17 22">2789STDY5834835</strain>
        <strain evidence="16 21">2789STDY5834966</strain>
    </source>
</reference>
<dbReference type="Proteomes" id="UP000095679">
    <property type="component" value="Unassembled WGS sequence"/>
</dbReference>
<dbReference type="InterPro" id="IPR004549">
    <property type="entry name" value="Acetyl_CoA_COase_biotin_COase"/>
</dbReference>
<evidence type="ECO:0000313" key="25">
    <source>
        <dbReference type="Proteomes" id="UP000286561"/>
    </source>
</evidence>
<gene>
    <name evidence="17" type="primary">accC</name>
    <name evidence="20" type="ORF">DW068_15645</name>
    <name evidence="19" type="ORF">DW972_08675</name>
    <name evidence="18" type="ORF">DXD91_07480</name>
    <name evidence="17" type="ORF">ERS852450_03121</name>
    <name evidence="16" type="ORF">ERS852578_01805</name>
</gene>
<dbReference type="GeneID" id="75047741"/>
<evidence type="ECO:0000256" key="12">
    <source>
        <dbReference type="PROSITE-ProRule" id="PRU00409"/>
    </source>
</evidence>
<dbReference type="FunFam" id="3.30.1490.20:FF:000003">
    <property type="entry name" value="acetyl-CoA carboxylase isoform X1"/>
    <property type="match status" value="1"/>
</dbReference>
<keyword evidence="13" id="KW-0276">Fatty acid metabolism</keyword>
<protein>
    <recommendedName>
        <fullName evidence="4 13">Biotin carboxylase</fullName>
        <ecNumber evidence="4 13">6.3.4.14</ecNumber>
    </recommendedName>
    <alternativeName>
        <fullName evidence="13">Acetyl-coenzyme A carboxylase biotin carboxylase subunit A</fullName>
    </alternativeName>
</protein>
<evidence type="ECO:0000256" key="8">
    <source>
        <dbReference type="ARBA" id="ARBA00022840"/>
    </source>
</evidence>
<evidence type="ECO:0000313" key="20">
    <source>
        <dbReference type="EMBL" id="RHK33436.1"/>
    </source>
</evidence>
<evidence type="ECO:0000313" key="24">
    <source>
        <dbReference type="Proteomes" id="UP000283497"/>
    </source>
</evidence>
<dbReference type="FunFam" id="3.40.50.20:FF:000010">
    <property type="entry name" value="Propionyl-CoA carboxylase subunit alpha"/>
    <property type="match status" value="1"/>
</dbReference>
<keyword evidence="10 13" id="KW-0092">Biotin</keyword>
<dbReference type="GO" id="GO:0004075">
    <property type="term" value="F:biotin carboxylase activity"/>
    <property type="evidence" value="ECO:0007669"/>
    <property type="project" value="UniProtKB-EC"/>
</dbReference>
<proteinExistence type="predicted"/>
<dbReference type="InterPro" id="IPR005479">
    <property type="entry name" value="CPAse_ATP-bd"/>
</dbReference>
<evidence type="ECO:0000313" key="17">
    <source>
        <dbReference type="EMBL" id="CUP12907.1"/>
    </source>
</evidence>
<dbReference type="GO" id="GO:0006633">
    <property type="term" value="P:fatty acid biosynthetic process"/>
    <property type="evidence" value="ECO:0007669"/>
    <property type="project" value="UniProtKB-KW"/>
</dbReference>
<dbReference type="PROSITE" id="PS00867">
    <property type="entry name" value="CPSASE_2"/>
    <property type="match status" value="1"/>
</dbReference>
<dbReference type="SUPFAM" id="SSF56059">
    <property type="entry name" value="Glutathione synthetase ATP-binding domain-like"/>
    <property type="match status" value="1"/>
</dbReference>
<dbReference type="GO" id="GO:0005524">
    <property type="term" value="F:ATP binding"/>
    <property type="evidence" value="ECO:0007669"/>
    <property type="project" value="UniProtKB-UniRule"/>
</dbReference>
<evidence type="ECO:0000313" key="21">
    <source>
        <dbReference type="Proteomes" id="UP000095390"/>
    </source>
</evidence>
<organism evidence="17 22">
    <name type="scientific">Anaerobutyricum hallii</name>
    <dbReference type="NCBI Taxonomy" id="39488"/>
    <lineage>
        <taxon>Bacteria</taxon>
        <taxon>Bacillati</taxon>
        <taxon>Bacillota</taxon>
        <taxon>Clostridia</taxon>
        <taxon>Lachnospirales</taxon>
        <taxon>Lachnospiraceae</taxon>
        <taxon>Anaerobutyricum</taxon>
    </lineage>
</organism>
<dbReference type="UniPathway" id="UPA00655">
    <property type="reaction ID" value="UER00711"/>
</dbReference>
<dbReference type="RefSeq" id="WP_005348785.1">
    <property type="nucleotide sequence ID" value="NZ_BLYK01000064.1"/>
</dbReference>
<dbReference type="GO" id="GO:0046872">
    <property type="term" value="F:metal ion binding"/>
    <property type="evidence" value="ECO:0007669"/>
    <property type="project" value="UniProtKB-KW"/>
</dbReference>
<evidence type="ECO:0000256" key="9">
    <source>
        <dbReference type="ARBA" id="ARBA00022842"/>
    </source>
</evidence>
<accession>A0A174KSA3</accession>
<dbReference type="SUPFAM" id="SSF52440">
    <property type="entry name" value="PreATP-grasp domain"/>
    <property type="match status" value="1"/>
</dbReference>
<dbReference type="NCBIfam" id="TIGR00514">
    <property type="entry name" value="accC"/>
    <property type="match status" value="1"/>
</dbReference>
<dbReference type="InterPro" id="IPR011054">
    <property type="entry name" value="Rudment_hybrid_motif"/>
</dbReference>
<evidence type="ECO:0000256" key="7">
    <source>
        <dbReference type="ARBA" id="ARBA00022741"/>
    </source>
</evidence>
<feature type="domain" description="ATP-grasp" evidence="14">
    <location>
        <begin position="120"/>
        <end position="317"/>
    </location>
</feature>
<evidence type="ECO:0000256" key="6">
    <source>
        <dbReference type="ARBA" id="ARBA00022723"/>
    </source>
</evidence>
<keyword evidence="13" id="KW-0275">Fatty acid biosynthesis</keyword>
<dbReference type="InterPro" id="IPR016185">
    <property type="entry name" value="PreATP-grasp_dom_sf"/>
</dbReference>
<dbReference type="SUPFAM" id="SSF51246">
    <property type="entry name" value="Rudiment single hybrid motif"/>
    <property type="match status" value="1"/>
</dbReference>
<dbReference type="EC" id="6.3.4.14" evidence="4 13"/>
<dbReference type="Pfam" id="PF02786">
    <property type="entry name" value="CPSase_L_D2"/>
    <property type="match status" value="1"/>
</dbReference>
<evidence type="ECO:0000256" key="1">
    <source>
        <dbReference type="ARBA" id="ARBA00003761"/>
    </source>
</evidence>
<dbReference type="NCBIfam" id="NF004085">
    <property type="entry name" value="PRK05586.1"/>
    <property type="match status" value="1"/>
</dbReference>
<dbReference type="OrthoDB" id="9807469at2"/>
<dbReference type="PANTHER" id="PTHR48095:SF2">
    <property type="entry name" value="BIOTIN CARBOXYLASE, CHLOROPLASTIC"/>
    <property type="match status" value="1"/>
</dbReference>
<dbReference type="InterPro" id="IPR005481">
    <property type="entry name" value="BC-like_N"/>
</dbReference>
<keyword evidence="7 12" id="KW-0547">Nucleotide-binding</keyword>
<dbReference type="EMBL" id="QSEP01000049">
    <property type="protein sequence ID" value="RGZ82415.1"/>
    <property type="molecule type" value="Genomic_DNA"/>
</dbReference>
<reference evidence="23 24" key="2">
    <citation type="submission" date="2018-08" db="EMBL/GenBank/DDBJ databases">
        <title>A genome reference for cultivated species of the human gut microbiota.</title>
        <authorList>
            <person name="Zou Y."/>
            <person name="Xue W."/>
            <person name="Luo G."/>
        </authorList>
    </citation>
    <scope>NUCLEOTIDE SEQUENCE [LARGE SCALE GENOMIC DNA]</scope>
    <source>
        <strain evidence="20 24">AF45-14BH</strain>
        <strain evidence="19 25">AM48-23BH</strain>
        <strain evidence="18 23">TM10-1AC</strain>
    </source>
</reference>
<evidence type="ECO:0000256" key="4">
    <source>
        <dbReference type="ARBA" id="ARBA00013263"/>
    </source>
</evidence>
<evidence type="ECO:0000256" key="3">
    <source>
        <dbReference type="ARBA" id="ARBA00011750"/>
    </source>
</evidence>